<reference evidence="3" key="1">
    <citation type="submission" date="2020-12" db="EMBL/GenBank/DDBJ databases">
        <title>Oil enriched cultivation method for isolating marine PHA-producing bacteria.</title>
        <authorList>
            <person name="Zheng W."/>
            <person name="Yu S."/>
            <person name="Huang Y."/>
        </authorList>
    </citation>
    <scope>NUCLEOTIDE SEQUENCE</scope>
    <source>
        <strain evidence="3">SY-2-3</strain>
    </source>
</reference>
<evidence type="ECO:0000256" key="2">
    <source>
        <dbReference type="SAM" id="SignalP"/>
    </source>
</evidence>
<evidence type="ECO:0000313" key="4">
    <source>
        <dbReference type="Proteomes" id="UP000664405"/>
    </source>
</evidence>
<organism evidence="3 4">
    <name type="scientific">Thalassospira povalilytica</name>
    <dbReference type="NCBI Taxonomy" id="732237"/>
    <lineage>
        <taxon>Bacteria</taxon>
        <taxon>Pseudomonadati</taxon>
        <taxon>Pseudomonadota</taxon>
        <taxon>Alphaproteobacteria</taxon>
        <taxon>Rhodospirillales</taxon>
        <taxon>Thalassospiraceae</taxon>
        <taxon>Thalassospira</taxon>
    </lineage>
</organism>
<feature type="region of interest" description="Disordered" evidence="1">
    <location>
        <begin position="263"/>
        <end position="301"/>
    </location>
</feature>
<dbReference type="AlphaFoldDB" id="A0A8I1SKV0"/>
<dbReference type="PANTHER" id="PTHR38731">
    <property type="entry name" value="LIPL45-RELATED LIPOPROTEIN-RELATED"/>
    <property type="match status" value="1"/>
</dbReference>
<accession>A0A8I1SKV0</accession>
<dbReference type="RefSeq" id="WP_206928054.1">
    <property type="nucleotide sequence ID" value="NZ_JAEKJW010000003.1"/>
</dbReference>
<name>A0A8I1SKV0_9PROT</name>
<proteinExistence type="predicted"/>
<evidence type="ECO:0000256" key="1">
    <source>
        <dbReference type="SAM" id="MobiDB-lite"/>
    </source>
</evidence>
<feature type="chain" id="PRO_5034105234" evidence="2">
    <location>
        <begin position="39"/>
        <end position="486"/>
    </location>
</feature>
<protein>
    <submittedName>
        <fullName evidence="3">FecR domain-containing protein</fullName>
    </submittedName>
</protein>
<sequence>MLNNATTTLHHRFKHLVRGAALCAVCALPLMQAAPARAEVTVEMAGVSAAVTGDVTLNKVTGEIGILVESGMPVYLGDRIITSPNSGMQILLLDETVFTIGPDSDVAIDEFVYDPATGDGRIVADMARGVMRFVTGKIPLNNPSSMDINLPVGSIGIRGTIGLIRSVSVEQANAILPGSFDTSDPDTANQQIFMAVNQGPGLARNDTTSRPGAFAVTDQNGNSENITGENFGVFVGSNVVTEPSRFPLGAASFDFSTNLVRTASRSDDDSDGTSSGTSTSTTQNAAASSQQTGLTAGQAQQANAQTGSNMVGSIEVAMAQLSATSASGAQNEITSILGNIDTASSSNNNNNNSNDPFTYDALRQITSGSVSTGTINVDGADVDYSFSSTVDFANRTIAVLFSNITQTGSGLTGKAGILDGSFNPSTLDYTSSSGNVEFASGDFSYDPNCSALGCSATATFKDAYNVEFNLSTTTYTSGTDGSATLN</sequence>
<evidence type="ECO:0000313" key="3">
    <source>
        <dbReference type="EMBL" id="MBN8198070.1"/>
    </source>
</evidence>
<dbReference type="PANTHER" id="PTHR38731:SF1">
    <property type="entry name" value="FECR PROTEIN DOMAIN-CONTAINING PROTEIN"/>
    <property type="match status" value="1"/>
</dbReference>
<feature type="signal peptide" evidence="2">
    <location>
        <begin position="1"/>
        <end position="38"/>
    </location>
</feature>
<gene>
    <name evidence="3" type="ORF">JF547_16495</name>
</gene>
<dbReference type="EMBL" id="JAEKJW010000003">
    <property type="protein sequence ID" value="MBN8198070.1"/>
    <property type="molecule type" value="Genomic_DNA"/>
</dbReference>
<dbReference type="Proteomes" id="UP000664405">
    <property type="component" value="Unassembled WGS sequence"/>
</dbReference>
<keyword evidence="2" id="KW-0732">Signal</keyword>
<feature type="compositionally biased region" description="Low complexity" evidence="1">
    <location>
        <begin position="272"/>
        <end position="301"/>
    </location>
</feature>
<comment type="caution">
    <text evidence="3">The sequence shown here is derived from an EMBL/GenBank/DDBJ whole genome shotgun (WGS) entry which is preliminary data.</text>
</comment>